<proteinExistence type="predicted"/>
<protein>
    <recommendedName>
        <fullName evidence="3">Polyketide cyclase/dehydrase/lipid transport protein</fullName>
    </recommendedName>
</protein>
<dbReference type="RefSeq" id="WP_303300547.1">
    <property type="nucleotide sequence ID" value="NZ_BAABDA010000042.1"/>
</dbReference>
<dbReference type="InterPro" id="IPR023393">
    <property type="entry name" value="START-like_dom_sf"/>
</dbReference>
<evidence type="ECO:0008006" key="3">
    <source>
        <dbReference type="Google" id="ProtNLM"/>
    </source>
</evidence>
<keyword evidence="2" id="KW-1185">Reference proteome</keyword>
<dbReference type="EMBL" id="JAUOEL010000001">
    <property type="protein sequence ID" value="MDO5973459.1"/>
    <property type="molecule type" value="Genomic_DNA"/>
</dbReference>
<gene>
    <name evidence="1" type="ORF">Q4Q40_04610</name>
</gene>
<sequence length="207" mass="23639">MKQLLMLLAILLLMNCRGQKKVKMSEKTEINSEQKTILTYPDASQFVTSPLRNRIKLQLNAPIPEIWALVGKLDRMPEYSSGLKKVDATYDADNKCTNYTCHFFPMEEGGDVTTHSETIKWYEPNIGFASKAHEPNLLGLQEALSIITFKDKGEHTVLQWETYFTAENEEMIQMNIMGFEQALNIDIAQNLIKKFGGKVLESYINKP</sequence>
<name>A0ABT8WJY6_9FLAO</name>
<dbReference type="SUPFAM" id="SSF55961">
    <property type="entry name" value="Bet v1-like"/>
    <property type="match status" value="1"/>
</dbReference>
<reference evidence="1" key="1">
    <citation type="submission" date="2023-07" db="EMBL/GenBank/DDBJ databases">
        <title>Two novel species in the genus Flavivirga.</title>
        <authorList>
            <person name="Kwon K."/>
        </authorList>
    </citation>
    <scope>NUCLEOTIDE SEQUENCE</scope>
    <source>
        <strain evidence="1">KACC 14158</strain>
    </source>
</reference>
<accession>A0ABT8WJY6</accession>
<dbReference type="Proteomes" id="UP001176806">
    <property type="component" value="Unassembled WGS sequence"/>
</dbReference>
<dbReference type="Gene3D" id="3.30.530.20">
    <property type="match status" value="1"/>
</dbReference>
<organism evidence="1 2">
    <name type="scientific">Flavivirga jejuensis</name>
    <dbReference type="NCBI Taxonomy" id="870487"/>
    <lineage>
        <taxon>Bacteria</taxon>
        <taxon>Pseudomonadati</taxon>
        <taxon>Bacteroidota</taxon>
        <taxon>Flavobacteriia</taxon>
        <taxon>Flavobacteriales</taxon>
        <taxon>Flavobacteriaceae</taxon>
        <taxon>Flavivirga</taxon>
    </lineage>
</organism>
<comment type="caution">
    <text evidence="1">The sequence shown here is derived from an EMBL/GenBank/DDBJ whole genome shotgun (WGS) entry which is preliminary data.</text>
</comment>
<evidence type="ECO:0000313" key="1">
    <source>
        <dbReference type="EMBL" id="MDO5973459.1"/>
    </source>
</evidence>
<evidence type="ECO:0000313" key="2">
    <source>
        <dbReference type="Proteomes" id="UP001176806"/>
    </source>
</evidence>